<dbReference type="AlphaFoldDB" id="A0A0V8BKI9"/>
<comment type="caution">
    <text evidence="1">The sequence shown here is derived from an EMBL/GenBank/DDBJ whole genome shotgun (WGS) entry which is preliminary data.</text>
</comment>
<accession>A0A0V8BKI9</accession>
<proteinExistence type="predicted"/>
<name>A0A0V8BKI9_LACLL</name>
<dbReference type="RefSeq" id="WP_044009666.1">
    <property type="nucleotide sequence ID" value="NZ_BAABQR010000002.1"/>
</dbReference>
<organism evidence="1 2">
    <name type="scientific">Lactococcus lactis subsp. lactis</name>
    <name type="common">Streptococcus lactis</name>
    <dbReference type="NCBI Taxonomy" id="1360"/>
    <lineage>
        <taxon>Bacteria</taxon>
        <taxon>Bacillati</taxon>
        <taxon>Bacillota</taxon>
        <taxon>Bacilli</taxon>
        <taxon>Lactobacillales</taxon>
        <taxon>Streptococcaceae</taxon>
        <taxon>Lactococcus</taxon>
    </lineage>
</organism>
<protein>
    <recommendedName>
        <fullName evidence="3">PrgI family protein</fullName>
    </recommendedName>
</protein>
<gene>
    <name evidence="1" type="ORF">N42_1512</name>
</gene>
<sequence>MAQSEFYKDLSKIEKKYHGVSLKKIKIGFQFFGITLVALAESFLVPDWAFYLVTLPTALLLGTIPALDYMEKWKKVRRKLELFFVYEDNFYTTGQIRRYEANEFIEKSTIRETGDFLLSEATNRTF</sequence>
<dbReference type="Proteomes" id="UP000052991">
    <property type="component" value="Unassembled WGS sequence"/>
</dbReference>
<evidence type="ECO:0000313" key="1">
    <source>
        <dbReference type="EMBL" id="KSU26574.1"/>
    </source>
</evidence>
<reference evidence="2" key="1">
    <citation type="submission" date="2015-10" db="EMBL/GenBank/DDBJ databases">
        <title>Draft Genome Sequences of 11 Lactococcus lactis subspecies cremoris strains.</title>
        <authorList>
            <person name="Wels M."/>
            <person name="Backus L."/>
            <person name="Boekhorst J."/>
            <person name="Dijkstra A."/>
            <person name="Beerthuizen M."/>
            <person name="Kelly W."/>
            <person name="Siezen R."/>
            <person name="Bachmann H."/>
            <person name="Van Hijum S."/>
        </authorList>
    </citation>
    <scope>NUCLEOTIDE SEQUENCE [LARGE SCALE GENOMIC DNA]</scope>
    <source>
        <strain evidence="2">N42</strain>
    </source>
</reference>
<dbReference type="PATRIC" id="fig|1360.116.peg.1303"/>
<evidence type="ECO:0000313" key="2">
    <source>
        <dbReference type="Proteomes" id="UP000052991"/>
    </source>
</evidence>
<dbReference type="EMBL" id="LKLW01000090">
    <property type="protein sequence ID" value="KSU26574.1"/>
    <property type="molecule type" value="Genomic_DNA"/>
</dbReference>
<evidence type="ECO:0008006" key="3">
    <source>
        <dbReference type="Google" id="ProtNLM"/>
    </source>
</evidence>